<dbReference type="InterPro" id="IPR018000">
    <property type="entry name" value="Neurotransmitter_ion_chnl_CS"/>
</dbReference>
<dbReference type="InterPro" id="IPR006029">
    <property type="entry name" value="Neurotrans-gated_channel_TM"/>
</dbReference>
<dbReference type="EMBL" id="CALNXI010000343">
    <property type="protein sequence ID" value="CAH3025229.1"/>
    <property type="molecule type" value="Genomic_DNA"/>
</dbReference>
<dbReference type="PRINTS" id="PR00252">
    <property type="entry name" value="NRIONCHANNEL"/>
</dbReference>
<feature type="transmembrane region" description="Helical" evidence="5">
    <location>
        <begin position="629"/>
        <end position="649"/>
    </location>
</feature>
<dbReference type="InterPro" id="IPR036734">
    <property type="entry name" value="Neur_chan_lig-bd_sf"/>
</dbReference>
<keyword evidence="3 5" id="KW-1133">Transmembrane helix</keyword>
<dbReference type="Proteomes" id="UP001159427">
    <property type="component" value="Unassembled WGS sequence"/>
</dbReference>
<evidence type="ECO:0000259" key="8">
    <source>
        <dbReference type="Pfam" id="PF02932"/>
    </source>
</evidence>
<feature type="transmembrane region" description="Helical" evidence="5">
    <location>
        <begin position="303"/>
        <end position="326"/>
    </location>
</feature>
<feature type="domain" description="Neurotransmitter-gated ion-channel transmembrane" evidence="8">
    <location>
        <begin position="246"/>
        <end position="409"/>
    </location>
</feature>
<dbReference type="Pfam" id="PF02932">
    <property type="entry name" value="Neur_chan_memb"/>
    <property type="match status" value="1"/>
</dbReference>
<dbReference type="Gene3D" id="1.20.58.390">
    <property type="entry name" value="Neurotransmitter-gated ion-channel transmembrane domain"/>
    <property type="match status" value="1"/>
</dbReference>
<dbReference type="InterPro" id="IPR036719">
    <property type="entry name" value="Neuro-gated_channel_TM_sf"/>
</dbReference>
<accession>A0ABN8MB22</accession>
<evidence type="ECO:0000259" key="7">
    <source>
        <dbReference type="Pfam" id="PF02931"/>
    </source>
</evidence>
<organism evidence="9 10">
    <name type="scientific">Porites evermanni</name>
    <dbReference type="NCBI Taxonomy" id="104178"/>
    <lineage>
        <taxon>Eukaryota</taxon>
        <taxon>Metazoa</taxon>
        <taxon>Cnidaria</taxon>
        <taxon>Anthozoa</taxon>
        <taxon>Hexacorallia</taxon>
        <taxon>Scleractinia</taxon>
        <taxon>Fungiina</taxon>
        <taxon>Poritidae</taxon>
        <taxon>Porites</taxon>
    </lineage>
</organism>
<dbReference type="Gene3D" id="2.70.170.10">
    <property type="entry name" value="Neurotransmitter-gated ion-channel ligand-binding domain"/>
    <property type="match status" value="1"/>
</dbReference>
<dbReference type="PANTHER" id="PTHR18945">
    <property type="entry name" value="NEUROTRANSMITTER GATED ION CHANNEL"/>
    <property type="match status" value="1"/>
</dbReference>
<comment type="caution">
    <text evidence="9">The sequence shown here is derived from an EMBL/GenBank/DDBJ whole genome shotgun (WGS) entry which is preliminary data.</text>
</comment>
<feature type="compositionally biased region" description="Polar residues" evidence="6">
    <location>
        <begin position="416"/>
        <end position="431"/>
    </location>
</feature>
<comment type="subcellular location">
    <subcellularLocation>
        <location evidence="1">Membrane</location>
        <topology evidence="1">Multi-pass membrane protein</topology>
    </subcellularLocation>
</comment>
<evidence type="ECO:0000256" key="1">
    <source>
        <dbReference type="ARBA" id="ARBA00004141"/>
    </source>
</evidence>
<feature type="transmembrane region" description="Helical" evidence="5">
    <location>
        <begin position="274"/>
        <end position="291"/>
    </location>
</feature>
<feature type="domain" description="Neurotransmitter-gated ion-channel ligand-binding" evidence="7">
    <location>
        <begin position="32"/>
        <end position="237"/>
    </location>
</feature>
<evidence type="ECO:0000256" key="2">
    <source>
        <dbReference type="ARBA" id="ARBA00022692"/>
    </source>
</evidence>
<keyword evidence="5" id="KW-0813">Transport</keyword>
<feature type="transmembrane region" description="Helical" evidence="5">
    <location>
        <begin position="239"/>
        <end position="262"/>
    </location>
</feature>
<evidence type="ECO:0000313" key="10">
    <source>
        <dbReference type="Proteomes" id="UP001159427"/>
    </source>
</evidence>
<reference evidence="9 10" key="1">
    <citation type="submission" date="2022-05" db="EMBL/GenBank/DDBJ databases">
        <authorList>
            <consortium name="Genoscope - CEA"/>
            <person name="William W."/>
        </authorList>
    </citation>
    <scope>NUCLEOTIDE SEQUENCE [LARGE SCALE GENOMIC DNA]</scope>
</reference>
<evidence type="ECO:0000256" key="5">
    <source>
        <dbReference type="RuleBase" id="RU000687"/>
    </source>
</evidence>
<dbReference type="SUPFAM" id="SSF90112">
    <property type="entry name" value="Neurotransmitter-gated ion-channel transmembrane pore"/>
    <property type="match status" value="1"/>
</dbReference>
<evidence type="ECO:0000256" key="4">
    <source>
        <dbReference type="ARBA" id="ARBA00023136"/>
    </source>
</evidence>
<dbReference type="PROSITE" id="PS00236">
    <property type="entry name" value="NEUROTR_ION_CHANNEL"/>
    <property type="match status" value="1"/>
</dbReference>
<feature type="signal peptide" evidence="5">
    <location>
        <begin position="1"/>
        <end position="21"/>
    </location>
</feature>
<gene>
    <name evidence="9" type="ORF">PEVE_00025471</name>
</gene>
<sequence length="659" mass="73812">MHINLFCLGGIIFAVLLAVSGDQEMNRSDEWKLMQKLFSSYNKDLRPSTPVKISVDIAFVNLDSVDPKKEKIGLNIWFRMVWIDDRLQWNLSQYSVTSLTVKFKNIWTPDMVLYSSVGTLRDFGVSSPDDLELGVVVNNNGSIFFSQPVRIDSACAMNIADFPFDDQECKITFGSWAMDNTLIQLNLTKGDGIDLSPLTKNNMWNVLHIYGEVLDQSYSWRDNPFSTAVYSIKVRRKSLFYVVNYILPPVAITLLSLLLFLIPPEVGKRMEAGINLLLCLSVYLLLVNSKMPSTSTAFPLLTKFYACAIIILVLAMCCTCLVYALYFMNSSGLEIHDAAIAIRLKNFILRWLKPLLCCTPCRRSSLNLRKTPSKVNPTETGFHLNEIEDQEQEKITETKQEEDKRDVTSGRDPAVTITSNSSSNILPQTSGASAKDLEGKLTLAEKRSVLEYGSSISSIDMNDEDNNILTTVYFSLPDEHENNANVNGDEEPRKVAFTTQKEGKINLKRRLNSRKCSNTEHAQDQTDETLVCSAGSSWFSYSPCEDLQETGFGQSANTMRNDVSGCLVEEIKPSKGLVVASNEKESNTGIKYGRALGLLDHLALSVEAEKTKNANTQQWQKAAMVLDRMFIIVLFTSITVSFIASLLLAPRVRDVFIFS</sequence>
<evidence type="ECO:0000313" key="9">
    <source>
        <dbReference type="EMBL" id="CAH3025229.1"/>
    </source>
</evidence>
<dbReference type="InterPro" id="IPR006202">
    <property type="entry name" value="Neur_chan_lig-bd"/>
</dbReference>
<dbReference type="InterPro" id="IPR006201">
    <property type="entry name" value="Neur_channel"/>
</dbReference>
<feature type="chain" id="PRO_5044949406" evidence="5">
    <location>
        <begin position="22"/>
        <end position="659"/>
    </location>
</feature>
<keyword evidence="5" id="KW-0732">Signal</keyword>
<keyword evidence="2 5" id="KW-0812">Transmembrane</keyword>
<keyword evidence="5" id="KW-0407">Ion channel</keyword>
<dbReference type="InterPro" id="IPR038050">
    <property type="entry name" value="Neuro_actylchol_rec"/>
</dbReference>
<keyword evidence="4 5" id="KW-0472">Membrane</keyword>
<feature type="region of interest" description="Disordered" evidence="6">
    <location>
        <begin position="385"/>
        <end position="431"/>
    </location>
</feature>
<evidence type="ECO:0000256" key="3">
    <source>
        <dbReference type="ARBA" id="ARBA00022989"/>
    </source>
</evidence>
<evidence type="ECO:0000256" key="6">
    <source>
        <dbReference type="SAM" id="MobiDB-lite"/>
    </source>
</evidence>
<dbReference type="CDD" id="cd19051">
    <property type="entry name" value="LGIC_TM_cation"/>
    <property type="match status" value="1"/>
</dbReference>
<feature type="compositionally biased region" description="Basic and acidic residues" evidence="6">
    <location>
        <begin position="392"/>
        <end position="409"/>
    </location>
</feature>
<keyword evidence="10" id="KW-1185">Reference proteome</keyword>
<protein>
    <submittedName>
        <fullName evidence="9">Uncharacterized protein</fullName>
    </submittedName>
</protein>
<dbReference type="SUPFAM" id="SSF63712">
    <property type="entry name" value="Nicotinic receptor ligand binding domain-like"/>
    <property type="match status" value="1"/>
</dbReference>
<dbReference type="Pfam" id="PF02931">
    <property type="entry name" value="Neur_chan_LBD"/>
    <property type="match status" value="1"/>
</dbReference>
<keyword evidence="5" id="KW-0406">Ion transport</keyword>
<name>A0ABN8MB22_9CNID</name>
<proteinExistence type="inferred from homology"/>
<comment type="similarity">
    <text evidence="5">Belongs to the ligand-gated ion channel (TC 1.A.9) family.</text>
</comment>